<organism evidence="2 3">
    <name type="scientific">Glycomyces sambucus</name>
    <dbReference type="NCBI Taxonomy" id="380244"/>
    <lineage>
        <taxon>Bacteria</taxon>
        <taxon>Bacillati</taxon>
        <taxon>Actinomycetota</taxon>
        <taxon>Actinomycetes</taxon>
        <taxon>Glycomycetales</taxon>
        <taxon>Glycomycetaceae</taxon>
        <taxon>Glycomyces</taxon>
    </lineage>
</organism>
<gene>
    <name evidence="2" type="ORF">SAMN05216298_3071</name>
</gene>
<dbReference type="InterPro" id="IPR012338">
    <property type="entry name" value="Beta-lactam/transpept-like"/>
</dbReference>
<sequence>MNASLAARLDRVAARFAAKPAVHSLSLAAAQPSTGFTWEFGEARRPYFIASITKLATVAMVMQLRDEGALTLDTRAADLIGEDVMRGLNVRDGRDLGPAVTVRELLTQTSGIPDYFEQRRPDGGTFLADVLREDGAWTFEDYLAMARSLPSRFAPSAPGRAHYCDTNYQLLGRIVETATAGGFERALRRRVLEPLALQDTWLFTPDTLDRYDEVAPVFHGRNAIRIPKAIASFAPDGALVSTAADQIRLLRAFLGGELFPAAYLAEMTAHWNPVFSRLEPIEYGMGVMRFALPRWQSPLAPAPAMIGHSGAFGSVLYHVPDLDLYLAGTVNQMRPRSLPYPLLLRLAGQFGRRAPVA</sequence>
<protein>
    <submittedName>
        <fullName evidence="2">CubicO group peptidase, beta-lactamase class C family</fullName>
    </submittedName>
</protein>
<dbReference type="OrthoDB" id="3499702at2"/>
<reference evidence="3" key="1">
    <citation type="submission" date="2016-10" db="EMBL/GenBank/DDBJ databases">
        <authorList>
            <person name="Varghese N."/>
            <person name="Submissions S."/>
        </authorList>
    </citation>
    <scope>NUCLEOTIDE SEQUENCE [LARGE SCALE GENOMIC DNA]</scope>
    <source>
        <strain evidence="3">CGMCC 4.3147</strain>
    </source>
</reference>
<dbReference type="PANTHER" id="PTHR46825">
    <property type="entry name" value="D-ALANYL-D-ALANINE-CARBOXYPEPTIDASE/ENDOPEPTIDASE AMPH"/>
    <property type="match status" value="1"/>
</dbReference>
<dbReference type="InterPro" id="IPR050491">
    <property type="entry name" value="AmpC-like"/>
</dbReference>
<dbReference type="STRING" id="380244.SAMN05216298_3071"/>
<proteinExistence type="predicted"/>
<evidence type="ECO:0000313" key="3">
    <source>
        <dbReference type="Proteomes" id="UP000198662"/>
    </source>
</evidence>
<dbReference type="PANTHER" id="PTHR46825:SF7">
    <property type="entry name" value="D-ALANYL-D-ALANINE CARBOXYPEPTIDASE"/>
    <property type="match status" value="1"/>
</dbReference>
<dbReference type="Pfam" id="PF00144">
    <property type="entry name" value="Beta-lactamase"/>
    <property type="match status" value="1"/>
</dbReference>
<dbReference type="SUPFAM" id="SSF56601">
    <property type="entry name" value="beta-lactamase/transpeptidase-like"/>
    <property type="match status" value="1"/>
</dbReference>
<name>A0A1G9I708_9ACTN</name>
<dbReference type="EMBL" id="FNGF01000004">
    <property type="protein sequence ID" value="SDL21018.1"/>
    <property type="molecule type" value="Genomic_DNA"/>
</dbReference>
<feature type="domain" description="Beta-lactamase-related" evidence="1">
    <location>
        <begin position="46"/>
        <end position="336"/>
    </location>
</feature>
<dbReference type="AlphaFoldDB" id="A0A1G9I708"/>
<dbReference type="Proteomes" id="UP000198662">
    <property type="component" value="Unassembled WGS sequence"/>
</dbReference>
<dbReference type="Gene3D" id="3.40.710.10">
    <property type="entry name" value="DD-peptidase/beta-lactamase superfamily"/>
    <property type="match status" value="1"/>
</dbReference>
<evidence type="ECO:0000313" key="2">
    <source>
        <dbReference type="EMBL" id="SDL21018.1"/>
    </source>
</evidence>
<evidence type="ECO:0000259" key="1">
    <source>
        <dbReference type="Pfam" id="PF00144"/>
    </source>
</evidence>
<dbReference type="RefSeq" id="WP_091050568.1">
    <property type="nucleotide sequence ID" value="NZ_FNGF01000004.1"/>
</dbReference>
<dbReference type="InterPro" id="IPR001466">
    <property type="entry name" value="Beta-lactam-related"/>
</dbReference>
<keyword evidence="3" id="KW-1185">Reference proteome</keyword>
<accession>A0A1G9I708</accession>